<name>A0A0V1N2K8_9BILA</name>
<gene>
    <name evidence="2" type="ORF">T10_6633</name>
</gene>
<keyword evidence="1" id="KW-1133">Transmembrane helix</keyword>
<evidence type="ECO:0000256" key="1">
    <source>
        <dbReference type="SAM" id="Phobius"/>
    </source>
</evidence>
<keyword evidence="1" id="KW-0472">Membrane</keyword>
<dbReference type="Proteomes" id="UP000054843">
    <property type="component" value="Unassembled WGS sequence"/>
</dbReference>
<keyword evidence="1" id="KW-0812">Transmembrane</keyword>
<dbReference type="EMBL" id="JYDO01000014">
    <property type="protein sequence ID" value="KRZ78083.1"/>
    <property type="molecule type" value="Genomic_DNA"/>
</dbReference>
<keyword evidence="3" id="KW-1185">Reference proteome</keyword>
<comment type="caution">
    <text evidence="2">The sequence shown here is derived from an EMBL/GenBank/DDBJ whole genome shotgun (WGS) entry which is preliminary data.</text>
</comment>
<dbReference type="AlphaFoldDB" id="A0A0V1N2K8"/>
<evidence type="ECO:0000313" key="3">
    <source>
        <dbReference type="Proteomes" id="UP000054843"/>
    </source>
</evidence>
<reference evidence="2 3" key="1">
    <citation type="submission" date="2015-01" db="EMBL/GenBank/DDBJ databases">
        <title>Evolution of Trichinella species and genotypes.</title>
        <authorList>
            <person name="Korhonen P.K."/>
            <person name="Edoardo P."/>
            <person name="Giuseppe L.R."/>
            <person name="Gasser R.B."/>
        </authorList>
    </citation>
    <scope>NUCLEOTIDE SEQUENCE [LARGE SCALE GENOMIC DNA]</scope>
    <source>
        <strain evidence="2">ISS1980</strain>
    </source>
</reference>
<accession>A0A0V1N2K8</accession>
<feature type="transmembrane region" description="Helical" evidence="1">
    <location>
        <begin position="68"/>
        <end position="88"/>
    </location>
</feature>
<protein>
    <submittedName>
        <fullName evidence="2">Uncharacterized protein</fullName>
    </submittedName>
</protein>
<proteinExistence type="predicted"/>
<feature type="transmembrane region" description="Helical" evidence="1">
    <location>
        <begin position="28"/>
        <end position="48"/>
    </location>
</feature>
<evidence type="ECO:0000313" key="2">
    <source>
        <dbReference type="EMBL" id="KRZ78083.1"/>
    </source>
</evidence>
<sequence>MNKSDTKAHLQSFNELGRRNRRPGGREAMIRLFKSCGTYCILGLTYIWPSLHDPSELVHTYKAHYNHLILFKAASFFFCCHLIEVRVFRYGLYMRPVNATFLAEKENFWKKWIRPPS</sequence>
<organism evidence="2 3">
    <name type="scientific">Trichinella papuae</name>
    <dbReference type="NCBI Taxonomy" id="268474"/>
    <lineage>
        <taxon>Eukaryota</taxon>
        <taxon>Metazoa</taxon>
        <taxon>Ecdysozoa</taxon>
        <taxon>Nematoda</taxon>
        <taxon>Enoplea</taxon>
        <taxon>Dorylaimia</taxon>
        <taxon>Trichinellida</taxon>
        <taxon>Trichinellidae</taxon>
        <taxon>Trichinella</taxon>
    </lineage>
</organism>